<evidence type="ECO:0000313" key="7">
    <source>
        <dbReference type="Proteomes" id="UP001367508"/>
    </source>
</evidence>
<dbReference type="EMBL" id="JAYMYQ010000008">
    <property type="protein sequence ID" value="KAK7315470.1"/>
    <property type="molecule type" value="Genomic_DNA"/>
</dbReference>
<keyword evidence="7" id="KW-1185">Reference proteome</keyword>
<dbReference type="AlphaFoldDB" id="A0AAN9PWX0"/>
<comment type="caution">
    <text evidence="6">The sequence shown here is derived from an EMBL/GenBank/DDBJ whole genome shotgun (WGS) entry which is preliminary data.</text>
</comment>
<organism evidence="6 7">
    <name type="scientific">Canavalia gladiata</name>
    <name type="common">Sword bean</name>
    <name type="synonym">Dolichos gladiatus</name>
    <dbReference type="NCBI Taxonomy" id="3824"/>
    <lineage>
        <taxon>Eukaryota</taxon>
        <taxon>Viridiplantae</taxon>
        <taxon>Streptophyta</taxon>
        <taxon>Embryophyta</taxon>
        <taxon>Tracheophyta</taxon>
        <taxon>Spermatophyta</taxon>
        <taxon>Magnoliopsida</taxon>
        <taxon>eudicotyledons</taxon>
        <taxon>Gunneridae</taxon>
        <taxon>Pentapetalae</taxon>
        <taxon>rosids</taxon>
        <taxon>fabids</taxon>
        <taxon>Fabales</taxon>
        <taxon>Fabaceae</taxon>
        <taxon>Papilionoideae</taxon>
        <taxon>50 kb inversion clade</taxon>
        <taxon>NPAAA clade</taxon>
        <taxon>indigoferoid/millettioid clade</taxon>
        <taxon>Phaseoleae</taxon>
        <taxon>Canavalia</taxon>
    </lineage>
</organism>
<dbReference type="GO" id="GO:0005634">
    <property type="term" value="C:nucleus"/>
    <property type="evidence" value="ECO:0007669"/>
    <property type="project" value="UniProtKB-SubCell"/>
</dbReference>
<comment type="subcellular location">
    <subcellularLocation>
        <location evidence="1">Nucleus</location>
    </subcellularLocation>
</comment>
<comment type="caution">
    <text evidence="5">Lacks conserved residue(s) required for the propagation of feature annotation.</text>
</comment>
<dbReference type="PANTHER" id="PTHR31636">
    <property type="entry name" value="OSJNBA0084A10.13 PROTEIN-RELATED"/>
    <property type="match status" value="1"/>
</dbReference>
<dbReference type="Proteomes" id="UP001367508">
    <property type="component" value="Unassembled WGS sequence"/>
</dbReference>
<accession>A0AAN9PWX0</accession>
<comment type="similarity">
    <text evidence="5">Belongs to the GRAS family.</text>
</comment>
<evidence type="ECO:0000256" key="1">
    <source>
        <dbReference type="ARBA" id="ARBA00004123"/>
    </source>
</evidence>
<evidence type="ECO:0000313" key="6">
    <source>
        <dbReference type="EMBL" id="KAK7315470.1"/>
    </source>
</evidence>
<evidence type="ECO:0000256" key="2">
    <source>
        <dbReference type="ARBA" id="ARBA00023015"/>
    </source>
</evidence>
<feature type="region of interest" description="SAW" evidence="5">
    <location>
        <begin position="375"/>
        <end position="472"/>
    </location>
</feature>
<evidence type="ECO:0000256" key="4">
    <source>
        <dbReference type="ARBA" id="ARBA00023242"/>
    </source>
</evidence>
<protein>
    <submittedName>
        <fullName evidence="6">Uncharacterized protein</fullName>
    </submittedName>
</protein>
<dbReference type="PROSITE" id="PS50985">
    <property type="entry name" value="GRAS"/>
    <property type="match status" value="1"/>
</dbReference>
<reference evidence="6 7" key="1">
    <citation type="submission" date="2024-01" db="EMBL/GenBank/DDBJ databases">
        <title>The genomes of 5 underutilized Papilionoideae crops provide insights into root nodulation and disease resistanc.</title>
        <authorList>
            <person name="Jiang F."/>
        </authorList>
    </citation>
    <scope>NUCLEOTIDE SEQUENCE [LARGE SCALE GENOMIC DNA]</scope>
    <source>
        <strain evidence="6">LVBAO_FW01</strain>
        <tissue evidence="6">Leaves</tissue>
    </source>
</reference>
<proteinExistence type="inferred from homology"/>
<keyword evidence="3" id="KW-0804">Transcription</keyword>
<gene>
    <name evidence="6" type="ORF">VNO77_34018</name>
</gene>
<evidence type="ECO:0000256" key="3">
    <source>
        <dbReference type="ARBA" id="ARBA00023163"/>
    </source>
</evidence>
<keyword evidence="2" id="KW-0805">Transcription regulation</keyword>
<dbReference type="Pfam" id="PF03514">
    <property type="entry name" value="GRAS"/>
    <property type="match status" value="1"/>
</dbReference>
<dbReference type="InterPro" id="IPR005202">
    <property type="entry name" value="TF_GRAS"/>
</dbReference>
<feature type="short sequence motif" description="VHIID" evidence="5">
    <location>
        <begin position="197"/>
        <end position="201"/>
    </location>
</feature>
<feature type="region of interest" description="Leucine repeat II (LRII)" evidence="5">
    <location>
        <begin position="243"/>
        <end position="275"/>
    </location>
</feature>
<sequence length="474" mass="53772">MEDSEEEEFLNLTLSVAAGRERKKKKGKTRDNNVNSIIIPMNSSYEGYEGKIFRLLQMREQMLRHEQRRKGLIEDGNGLPLIHLLLTTATAVDERNIGAALENLIDLYQTVSLTGDSVQRVVAYFADGLAARLLTKKSPFYDMLMEEPTNEEEFLALTDLYRVSPFYQFAHFTANQAILEAFEEEEERNNSNNNKALHVIDFDVSYGFQWPSLIQSLSEKATSGNRISLRITGFGNNLKELQETEARLVSFSKGFGNHLVFEFQGLLRGSSSRVNNIRRKKNEIVVVNLVSYLNTLMKVSDTLGFVHSLNPSIVVLVKQEGSRGVIRTFLSRFTESLHYFAAMFDSLDDCLPLESTERLRIEKKLLGKEIKSMLNFDKDGGGGGGGVECPKYERMETWKARMENHGFVGRKISSKCVIQAKLLLKMRTHYCPLQFEEEGGGSGGFRVCERDEGRVISLGWQNRFLLTVSAWQPV</sequence>
<evidence type="ECO:0000256" key="5">
    <source>
        <dbReference type="PROSITE-ProRule" id="PRU01191"/>
    </source>
</evidence>
<keyword evidence="4" id="KW-0539">Nucleus</keyword>
<name>A0AAN9PWX0_CANGL</name>